<sequence>MLGLFRSTSLGTGPSRPRRNPCTLSPLWQRRCSSEAEALRYDLLVVGAGPAGLSAAIRAKQCLPEARVAILEKGSEVGAHILSGNCFEPRALDELLPNWRQDPKFPAHEPVTHDQFALFLSHRRQLPLPVPHLMRNDANYIVSLCQVTRWLAKQAEALAVDIYPGFAGARLLVDENPTRVYGVATNAFGIGRDGRPKPNYAPPVSIHATYTLLAEGCRGSLTRQAIERFRLADASEPQSYGLGVKELWRVPASVHQPGSVLHTVGWPLDMRTYGGSFMYHFRDRISGSMENLVAVGLVVGLDYENPLLSPYGLLQKWKTHDQIRRVLAQGELLEYGARCLNEGGYQSIPQVAFPGGALIGCSAGFLNVPKLKGTHTAMKSGMLAAECCCEELRKPEPSPEPSQYAETLRRSWIIEELYAVRNIRPGFRWGLLPGLLHAAVDTYLWRGRAPYTWKLGRADHTATRLADRYRRPSYPAPDQRLVFDILTNLARSGTNHEHDQPCHLKLKDPTIPERVNLPLYGGPEQFYCPAKVYEYTPAPPDPASKTTTTTTTIRLQINAQNCLHCKACDIKDPTQNIVWTPPEGGGGPRYSRM</sequence>
<comment type="cofactor">
    <cofactor evidence="19">
        <name>[4Fe-4S] cluster</name>
        <dbReference type="ChEBI" id="CHEBI:49883"/>
    </cofactor>
    <text evidence="19">Binds 1 [4Fe-4S] cluster.</text>
</comment>
<dbReference type="Gene3D" id="3.50.50.60">
    <property type="entry name" value="FAD/NAD(P)-binding domain"/>
    <property type="match status" value="1"/>
</dbReference>
<keyword evidence="6 19" id="KW-0285">Flavoprotein</keyword>
<evidence type="ECO:0000256" key="12">
    <source>
        <dbReference type="ARBA" id="ARBA00023002"/>
    </source>
</evidence>
<evidence type="ECO:0000256" key="1">
    <source>
        <dbReference type="ARBA" id="ARBA00001974"/>
    </source>
</evidence>
<feature type="region of interest" description="Disordered" evidence="20">
    <location>
        <begin position="1"/>
        <end position="21"/>
    </location>
</feature>
<keyword evidence="17" id="KW-0472">Membrane</keyword>
<accession>M1VI01</accession>
<gene>
    <name evidence="22" type="ORF">CYME_CMT089C</name>
</gene>
<dbReference type="OrthoDB" id="437331at2759"/>
<dbReference type="eggNOG" id="KOG2415">
    <property type="taxonomic scope" value="Eukaryota"/>
</dbReference>
<dbReference type="PANTHER" id="PTHR10617:SF107">
    <property type="entry name" value="ELECTRON TRANSFER FLAVOPROTEIN-UBIQUINONE OXIDOREDUCTASE, MITOCHONDRIAL"/>
    <property type="match status" value="1"/>
</dbReference>
<keyword evidence="23" id="KW-1185">Reference proteome</keyword>
<evidence type="ECO:0000256" key="18">
    <source>
        <dbReference type="ARBA" id="ARBA00052682"/>
    </source>
</evidence>
<dbReference type="GO" id="GO:0046872">
    <property type="term" value="F:metal ion binding"/>
    <property type="evidence" value="ECO:0007669"/>
    <property type="project" value="UniProtKB-KW"/>
</dbReference>
<evidence type="ECO:0000256" key="9">
    <source>
        <dbReference type="ARBA" id="ARBA00022827"/>
    </source>
</evidence>
<keyword evidence="16" id="KW-0496">Mitochondrion</keyword>
<keyword evidence="8" id="KW-0999">Mitochondrion inner membrane</keyword>
<dbReference type="EC" id="1.5.5.1" evidence="19"/>
<dbReference type="GeneID" id="16997989"/>
<keyword evidence="10" id="KW-0809">Transit peptide</keyword>
<comment type="function">
    <text evidence="2 19">Accepts electrons from ETF and reduces ubiquinone.</text>
</comment>
<feature type="domain" description="4Fe-4S ferredoxin-type" evidence="21">
    <location>
        <begin position="553"/>
        <end position="582"/>
    </location>
</feature>
<evidence type="ECO:0000313" key="23">
    <source>
        <dbReference type="Proteomes" id="UP000007014"/>
    </source>
</evidence>
<keyword evidence="7 19" id="KW-0479">Metal-binding</keyword>
<evidence type="ECO:0000256" key="14">
    <source>
        <dbReference type="ARBA" id="ARBA00023014"/>
    </source>
</evidence>
<dbReference type="STRING" id="280699.M1VI01"/>
<evidence type="ECO:0000256" key="6">
    <source>
        <dbReference type="ARBA" id="ARBA00022630"/>
    </source>
</evidence>
<evidence type="ECO:0000256" key="8">
    <source>
        <dbReference type="ARBA" id="ARBA00022792"/>
    </source>
</evidence>
<evidence type="ECO:0000256" key="2">
    <source>
        <dbReference type="ARBA" id="ARBA00002819"/>
    </source>
</evidence>
<dbReference type="FunFam" id="3.30.70.20:FF:000015">
    <property type="entry name" value="Electron transfer flavoprotein-ubiquinone oxidoreductase"/>
    <property type="match status" value="1"/>
</dbReference>
<evidence type="ECO:0000256" key="7">
    <source>
        <dbReference type="ARBA" id="ARBA00022723"/>
    </source>
</evidence>
<dbReference type="EMBL" id="AP006502">
    <property type="protein sequence ID" value="BAM83107.1"/>
    <property type="molecule type" value="Genomic_DNA"/>
</dbReference>
<dbReference type="InterPro" id="IPR017896">
    <property type="entry name" value="4Fe4S_Fe-S-bd"/>
</dbReference>
<evidence type="ECO:0000259" key="21">
    <source>
        <dbReference type="PROSITE" id="PS51379"/>
    </source>
</evidence>
<dbReference type="HOGENOM" id="CLU_009667_4_1_1"/>
<keyword evidence="13 19" id="KW-0408">Iron</keyword>
<evidence type="ECO:0000256" key="11">
    <source>
        <dbReference type="ARBA" id="ARBA00022982"/>
    </source>
</evidence>
<proteinExistence type="inferred from homology"/>
<evidence type="ECO:0000256" key="13">
    <source>
        <dbReference type="ARBA" id="ARBA00023004"/>
    </source>
</evidence>
<dbReference type="Pfam" id="PF00890">
    <property type="entry name" value="FAD_binding_2"/>
    <property type="match status" value="1"/>
</dbReference>
<dbReference type="OMA" id="INFQNCV"/>
<comment type="cofactor">
    <cofactor evidence="1 19">
        <name>FAD</name>
        <dbReference type="ChEBI" id="CHEBI:57692"/>
    </cofactor>
</comment>
<evidence type="ECO:0000256" key="19">
    <source>
        <dbReference type="RuleBase" id="RU366068"/>
    </source>
</evidence>
<dbReference type="GO" id="GO:0051539">
    <property type="term" value="F:4 iron, 4 sulfur cluster binding"/>
    <property type="evidence" value="ECO:0007669"/>
    <property type="project" value="UniProtKB-UniRule"/>
</dbReference>
<organism evidence="22 23">
    <name type="scientific">Cyanidioschyzon merolae (strain NIES-3377 / 10D)</name>
    <name type="common">Unicellular red alga</name>
    <dbReference type="NCBI Taxonomy" id="280699"/>
    <lineage>
        <taxon>Eukaryota</taxon>
        <taxon>Rhodophyta</taxon>
        <taxon>Bangiophyceae</taxon>
        <taxon>Cyanidiales</taxon>
        <taxon>Cyanidiaceae</taxon>
        <taxon>Cyanidioschyzon</taxon>
    </lineage>
</organism>
<keyword evidence="15 19" id="KW-0830">Ubiquinone</keyword>
<dbReference type="InterPro" id="IPR040156">
    <property type="entry name" value="ETF-QO"/>
</dbReference>
<dbReference type="InterPro" id="IPR036188">
    <property type="entry name" value="FAD/NAD-bd_sf"/>
</dbReference>
<evidence type="ECO:0000256" key="15">
    <source>
        <dbReference type="ARBA" id="ARBA00023075"/>
    </source>
</evidence>
<evidence type="ECO:0000313" key="22">
    <source>
        <dbReference type="EMBL" id="BAM83107.1"/>
    </source>
</evidence>
<dbReference type="GO" id="GO:0004174">
    <property type="term" value="F:electron-transferring-flavoprotein dehydrogenase activity"/>
    <property type="evidence" value="ECO:0007669"/>
    <property type="project" value="UniProtKB-UniRule"/>
</dbReference>
<dbReference type="PROSITE" id="PS51379">
    <property type="entry name" value="4FE4S_FER_2"/>
    <property type="match status" value="1"/>
</dbReference>
<name>M1VI01_CYAM1</name>
<keyword evidence="12 19" id="KW-0560">Oxidoreductase</keyword>
<comment type="similarity">
    <text evidence="4">Belongs to the ETF-QO/FixC family.</text>
</comment>
<dbReference type="Gramene" id="CMT089CT">
    <property type="protein sequence ID" value="CMT089CT"/>
    <property type="gene ID" value="CMT089C"/>
</dbReference>
<reference evidence="22 23" key="1">
    <citation type="journal article" date="2004" name="Nature">
        <title>Genome sequence of the ultrasmall unicellular red alga Cyanidioschyzon merolae 10D.</title>
        <authorList>
            <person name="Matsuzaki M."/>
            <person name="Misumi O."/>
            <person name="Shin-i T."/>
            <person name="Maruyama S."/>
            <person name="Takahara M."/>
            <person name="Miyagishima S."/>
            <person name="Mori T."/>
            <person name="Nishida K."/>
            <person name="Yagisawa F."/>
            <person name="Nishida K."/>
            <person name="Yoshida Y."/>
            <person name="Nishimura Y."/>
            <person name="Nakao S."/>
            <person name="Kobayashi T."/>
            <person name="Momoyama Y."/>
            <person name="Higashiyama T."/>
            <person name="Minoda A."/>
            <person name="Sano M."/>
            <person name="Nomoto H."/>
            <person name="Oishi K."/>
            <person name="Hayashi H."/>
            <person name="Ohta F."/>
            <person name="Nishizaka S."/>
            <person name="Haga S."/>
            <person name="Miura S."/>
            <person name="Morishita T."/>
            <person name="Kabeya Y."/>
            <person name="Terasawa K."/>
            <person name="Suzuki Y."/>
            <person name="Ishii Y."/>
            <person name="Asakawa S."/>
            <person name="Takano H."/>
            <person name="Ohta N."/>
            <person name="Kuroiwa H."/>
            <person name="Tanaka K."/>
            <person name="Shimizu N."/>
            <person name="Sugano S."/>
            <person name="Sato N."/>
            <person name="Nozaki H."/>
            <person name="Ogasawara N."/>
            <person name="Kohara Y."/>
            <person name="Kuroiwa T."/>
        </authorList>
    </citation>
    <scope>NUCLEOTIDE SEQUENCE [LARGE SCALE GENOMIC DNA]</scope>
    <source>
        <strain evidence="22 23">10D</strain>
    </source>
</reference>
<feature type="compositionally biased region" description="Polar residues" evidence="20">
    <location>
        <begin position="1"/>
        <end position="12"/>
    </location>
</feature>
<evidence type="ECO:0000256" key="10">
    <source>
        <dbReference type="ARBA" id="ARBA00022946"/>
    </source>
</evidence>
<dbReference type="SUPFAM" id="SSF54373">
    <property type="entry name" value="FAD-linked reductases, C-terminal domain"/>
    <property type="match status" value="1"/>
</dbReference>
<dbReference type="Gene3D" id="3.30.70.20">
    <property type="match status" value="1"/>
</dbReference>
<dbReference type="AlphaFoldDB" id="M1VI01"/>
<dbReference type="Proteomes" id="UP000007014">
    <property type="component" value="Chromosome 20"/>
</dbReference>
<dbReference type="SUPFAM" id="SSF51905">
    <property type="entry name" value="FAD/NAD(P)-binding domain"/>
    <property type="match status" value="1"/>
</dbReference>
<protein>
    <recommendedName>
        <fullName evidence="19">Electron transfer flavoprotein-ubiquinone oxidoreductase</fullName>
        <shortName evidence="19">ETF-QO</shortName>
        <ecNumber evidence="19">1.5.5.1</ecNumber>
    </recommendedName>
</protein>
<dbReference type="Pfam" id="PF05187">
    <property type="entry name" value="Fer4_ETF_QO"/>
    <property type="match status" value="1"/>
</dbReference>
<dbReference type="InterPro" id="IPR007859">
    <property type="entry name" value="ETF-QO/FixX_C"/>
</dbReference>
<dbReference type="SUPFAM" id="SSF54862">
    <property type="entry name" value="4Fe-4S ferredoxins"/>
    <property type="match status" value="1"/>
</dbReference>
<evidence type="ECO:0000256" key="17">
    <source>
        <dbReference type="ARBA" id="ARBA00023136"/>
    </source>
</evidence>
<dbReference type="InterPro" id="IPR049398">
    <property type="entry name" value="ETF-QO/FixC_UQ-bd"/>
</dbReference>
<dbReference type="Pfam" id="PF21162">
    <property type="entry name" value="ETFQO_UQ-bd"/>
    <property type="match status" value="1"/>
</dbReference>
<evidence type="ECO:0000256" key="5">
    <source>
        <dbReference type="ARBA" id="ARBA00022448"/>
    </source>
</evidence>
<dbReference type="InterPro" id="IPR003953">
    <property type="entry name" value="FAD-dep_OxRdtase_2_FAD-bd"/>
</dbReference>
<dbReference type="GO" id="GO:0005743">
    <property type="term" value="C:mitochondrial inner membrane"/>
    <property type="evidence" value="ECO:0007669"/>
    <property type="project" value="UniProtKB-SubCell"/>
</dbReference>
<keyword evidence="5 19" id="KW-0813">Transport</keyword>
<evidence type="ECO:0000256" key="3">
    <source>
        <dbReference type="ARBA" id="ARBA00004273"/>
    </source>
</evidence>
<keyword evidence="14 19" id="KW-0411">Iron-sulfur</keyword>
<dbReference type="KEGG" id="cme:CYME_CMT089C"/>
<comment type="catalytic activity">
    <reaction evidence="18 19">
        <text>a ubiquinone + reduced [electron-transfer flavoprotein] = a ubiquinol + oxidized [electron-transfer flavoprotein] + H(+)</text>
        <dbReference type="Rhea" id="RHEA:24052"/>
        <dbReference type="Rhea" id="RHEA-COMP:9565"/>
        <dbReference type="Rhea" id="RHEA-COMP:9566"/>
        <dbReference type="Rhea" id="RHEA-COMP:10685"/>
        <dbReference type="Rhea" id="RHEA-COMP:10686"/>
        <dbReference type="ChEBI" id="CHEBI:15378"/>
        <dbReference type="ChEBI" id="CHEBI:16389"/>
        <dbReference type="ChEBI" id="CHEBI:17976"/>
        <dbReference type="ChEBI" id="CHEBI:57692"/>
        <dbReference type="ChEBI" id="CHEBI:58307"/>
        <dbReference type="EC" id="1.5.5.1"/>
    </reaction>
</comment>
<evidence type="ECO:0000256" key="16">
    <source>
        <dbReference type="ARBA" id="ARBA00023128"/>
    </source>
</evidence>
<keyword evidence="11 19" id="KW-0249">Electron transport</keyword>
<evidence type="ECO:0000256" key="4">
    <source>
        <dbReference type="ARBA" id="ARBA00006796"/>
    </source>
</evidence>
<comment type="subcellular location">
    <subcellularLocation>
        <location evidence="3">Mitochondrion inner membrane</location>
    </subcellularLocation>
</comment>
<evidence type="ECO:0000256" key="20">
    <source>
        <dbReference type="SAM" id="MobiDB-lite"/>
    </source>
</evidence>
<dbReference type="PANTHER" id="PTHR10617">
    <property type="entry name" value="ELECTRON TRANSFER FLAVOPROTEIN-UBIQUINONE OXIDOREDUCTASE"/>
    <property type="match status" value="1"/>
</dbReference>
<dbReference type="Gene3D" id="3.30.9.90">
    <property type="match status" value="1"/>
</dbReference>
<reference evidence="22 23" key="2">
    <citation type="journal article" date="2007" name="BMC Biol.">
        <title>A 100%-complete sequence reveals unusually simple genomic features in the hot-spring red alga Cyanidioschyzon merolae.</title>
        <authorList>
            <person name="Nozaki H."/>
            <person name="Takano H."/>
            <person name="Misumi O."/>
            <person name="Terasawa K."/>
            <person name="Matsuzaki M."/>
            <person name="Maruyama S."/>
            <person name="Nishida K."/>
            <person name="Yagisawa F."/>
            <person name="Yoshida Y."/>
            <person name="Fujiwara T."/>
            <person name="Takio S."/>
            <person name="Tamura K."/>
            <person name="Chung S.J."/>
            <person name="Nakamura S."/>
            <person name="Kuroiwa H."/>
            <person name="Tanaka K."/>
            <person name="Sato N."/>
            <person name="Kuroiwa T."/>
        </authorList>
    </citation>
    <scope>NUCLEOTIDE SEQUENCE [LARGE SCALE GENOMIC DNA]</scope>
    <source>
        <strain evidence="22 23">10D</strain>
    </source>
</reference>
<keyword evidence="9 19" id="KW-0274">FAD</keyword>
<dbReference type="RefSeq" id="XP_005539143.1">
    <property type="nucleotide sequence ID" value="XM_005539086.1"/>
</dbReference>